<dbReference type="InterPro" id="IPR040980">
    <property type="entry name" value="SWI2_SNF2"/>
</dbReference>
<dbReference type="Pfam" id="PF22679">
    <property type="entry name" value="T1R_D3-like"/>
    <property type="match status" value="1"/>
</dbReference>
<reference evidence="13" key="1">
    <citation type="submission" date="2016-12" db="EMBL/GenBank/DDBJ databases">
        <title>Comparative genomics of four Isosphaeraceae planctomycetes: a common pool of plasmids and glycoside hydrolase genes.</title>
        <authorList>
            <person name="Ivanova A."/>
        </authorList>
    </citation>
    <scope>NUCLEOTIDE SEQUENCE [LARGE SCALE GENOMIC DNA]</scope>
    <source>
        <strain evidence="13">PX4</strain>
    </source>
</reference>
<dbReference type="Gene3D" id="3.90.1570.50">
    <property type="match status" value="1"/>
</dbReference>
<dbReference type="PROSITE" id="PS51192">
    <property type="entry name" value="HELICASE_ATP_BIND_1"/>
    <property type="match status" value="1"/>
</dbReference>
<dbReference type="SMART" id="SM00487">
    <property type="entry name" value="DEXDc"/>
    <property type="match status" value="1"/>
</dbReference>
<evidence type="ECO:0000256" key="3">
    <source>
        <dbReference type="ARBA" id="ARBA00022722"/>
    </source>
</evidence>
<gene>
    <name evidence="12" type="primary">hsdR</name>
    <name evidence="12" type="ORF">BSF38_00002</name>
</gene>
<keyword evidence="7 10" id="KW-0378">Hydrolase</keyword>
<dbReference type="InterPro" id="IPR004473">
    <property type="entry name" value="Restrct_endonuc_typeI_HsdR"/>
</dbReference>
<dbReference type="REBASE" id="185846">
    <property type="entry name" value="PboPX4IP"/>
</dbReference>
<evidence type="ECO:0000256" key="10">
    <source>
        <dbReference type="RuleBase" id="RU364115"/>
    </source>
</evidence>
<evidence type="ECO:0000256" key="2">
    <source>
        <dbReference type="ARBA" id="ARBA00008598"/>
    </source>
</evidence>
<dbReference type="EC" id="3.1.21.3" evidence="10"/>
<comment type="subunit">
    <text evidence="10">The type I restriction/modification system is composed of three polypeptides R, M and S.</text>
</comment>
<dbReference type="InterPro" id="IPR051268">
    <property type="entry name" value="Type-I_R_enzyme_R_subunit"/>
</dbReference>
<dbReference type="Pfam" id="PF18766">
    <property type="entry name" value="SWI2_SNF2"/>
    <property type="match status" value="1"/>
</dbReference>
<dbReference type="InterPro" id="IPR055180">
    <property type="entry name" value="HsdR_RecA-like_helicase_dom_2"/>
</dbReference>
<evidence type="ECO:0000256" key="6">
    <source>
        <dbReference type="ARBA" id="ARBA00022759"/>
    </source>
</evidence>
<keyword evidence="8 10" id="KW-0067">ATP-binding</keyword>
<keyword evidence="9 10" id="KW-0238">DNA-binding</keyword>
<keyword evidence="3" id="KW-0540">Nuclease</keyword>
<dbReference type="NCBIfam" id="TIGR00348">
    <property type="entry name" value="hsdR"/>
    <property type="match status" value="1"/>
</dbReference>
<evidence type="ECO:0000256" key="1">
    <source>
        <dbReference type="ARBA" id="ARBA00000851"/>
    </source>
</evidence>
<dbReference type="SUPFAM" id="SSF52540">
    <property type="entry name" value="P-loop containing nucleoside triphosphate hydrolases"/>
    <property type="match status" value="1"/>
</dbReference>
<dbReference type="CDD" id="cd18800">
    <property type="entry name" value="SF2_C_EcoR124I-like"/>
    <property type="match status" value="1"/>
</dbReference>
<evidence type="ECO:0000313" key="12">
    <source>
        <dbReference type="EMBL" id="APW58604.1"/>
    </source>
</evidence>
<comment type="function">
    <text evidence="10">Subunit R is required for both nuclease and ATPase activities, but not for modification.</text>
</comment>
<evidence type="ECO:0000256" key="4">
    <source>
        <dbReference type="ARBA" id="ARBA00022741"/>
    </source>
</evidence>
<organism evidence="12 13">
    <name type="scientific">Paludisphaera borealis</name>
    <dbReference type="NCBI Taxonomy" id="1387353"/>
    <lineage>
        <taxon>Bacteria</taxon>
        <taxon>Pseudomonadati</taxon>
        <taxon>Planctomycetota</taxon>
        <taxon>Planctomycetia</taxon>
        <taxon>Isosphaerales</taxon>
        <taxon>Isosphaeraceae</taxon>
        <taxon>Paludisphaera</taxon>
    </lineage>
</organism>
<protein>
    <recommendedName>
        <fullName evidence="10">Type I restriction enzyme endonuclease subunit</fullName>
        <shortName evidence="10">R protein</shortName>
        <ecNumber evidence="10">3.1.21.3</ecNumber>
    </recommendedName>
</protein>
<dbReference type="GO" id="GO:0005524">
    <property type="term" value="F:ATP binding"/>
    <property type="evidence" value="ECO:0007669"/>
    <property type="project" value="UniProtKB-KW"/>
</dbReference>
<name>A0A1U7CI40_9BACT</name>
<evidence type="ECO:0000256" key="7">
    <source>
        <dbReference type="ARBA" id="ARBA00022801"/>
    </source>
</evidence>
<dbReference type="PANTHER" id="PTHR30195">
    <property type="entry name" value="TYPE I SITE-SPECIFIC DEOXYRIBONUCLEASE PROTEIN SUBUNIT M AND R"/>
    <property type="match status" value="1"/>
</dbReference>
<evidence type="ECO:0000256" key="8">
    <source>
        <dbReference type="ARBA" id="ARBA00022840"/>
    </source>
</evidence>
<keyword evidence="5 10" id="KW-0680">Restriction system</keyword>
<dbReference type="CDD" id="cd22332">
    <property type="entry name" value="HsdR_N"/>
    <property type="match status" value="1"/>
</dbReference>
<dbReference type="KEGG" id="pbor:BSF38_00002"/>
<comment type="catalytic activity">
    <reaction evidence="1 10">
        <text>Endonucleolytic cleavage of DNA to give random double-stranded fragments with terminal 5'-phosphates, ATP is simultaneously hydrolyzed.</text>
        <dbReference type="EC" id="3.1.21.3"/>
    </reaction>
</comment>
<accession>A0A1U7CI40</accession>
<evidence type="ECO:0000256" key="9">
    <source>
        <dbReference type="ARBA" id="ARBA00023125"/>
    </source>
</evidence>
<evidence type="ECO:0000313" key="13">
    <source>
        <dbReference type="Proteomes" id="UP000186309"/>
    </source>
</evidence>
<feature type="domain" description="Helicase ATP-binding" evidence="11">
    <location>
        <begin position="379"/>
        <end position="553"/>
    </location>
</feature>
<dbReference type="Pfam" id="PF04313">
    <property type="entry name" value="HSDR_N"/>
    <property type="match status" value="1"/>
</dbReference>
<comment type="similarity">
    <text evidence="2 10">Belongs to the HsdR family.</text>
</comment>
<dbReference type="AlphaFoldDB" id="A0A1U7CI40"/>
<dbReference type="Gene3D" id="3.40.50.300">
    <property type="entry name" value="P-loop containing nucleotide triphosphate hydrolases"/>
    <property type="match status" value="2"/>
</dbReference>
<dbReference type="InterPro" id="IPR027417">
    <property type="entry name" value="P-loop_NTPase"/>
</dbReference>
<dbReference type="OrthoDB" id="9758243at2"/>
<evidence type="ECO:0000256" key="5">
    <source>
        <dbReference type="ARBA" id="ARBA00022747"/>
    </source>
</evidence>
<dbReference type="GO" id="GO:0003677">
    <property type="term" value="F:DNA binding"/>
    <property type="evidence" value="ECO:0007669"/>
    <property type="project" value="UniProtKB-KW"/>
</dbReference>
<proteinExistence type="inferred from homology"/>
<keyword evidence="13" id="KW-1185">Reference proteome</keyword>
<keyword evidence="4 10" id="KW-0547">Nucleotide-binding</keyword>
<dbReference type="CDD" id="cd18030">
    <property type="entry name" value="DEXHc_RE_I_HsdR"/>
    <property type="match status" value="1"/>
</dbReference>
<evidence type="ECO:0000259" key="11">
    <source>
        <dbReference type="PROSITE" id="PS51192"/>
    </source>
</evidence>
<dbReference type="InterPro" id="IPR007409">
    <property type="entry name" value="Restrct_endonuc_type1_HsdR_N"/>
</dbReference>
<dbReference type="PANTHER" id="PTHR30195:SF15">
    <property type="entry name" value="TYPE I RESTRICTION ENZYME HINDI ENDONUCLEASE SUBUNIT"/>
    <property type="match status" value="1"/>
</dbReference>
<dbReference type="EMBL" id="CP019082">
    <property type="protein sequence ID" value="APW58604.1"/>
    <property type="molecule type" value="Genomic_DNA"/>
</dbReference>
<sequence length="1137" mass="128645">MTRYIKLIETFLFYDIPQVFTAEDQEKRVYLGFLHEERADGPLFLLTGFPQSKLESFRAGVLSLKELILDLDSNERWVLTEIPDTEAWHPIQSYSAAATPTSTPHEAATTFESPFERPEFIGKPERATQDRVIGLFRDELGYRYLGDWSDRDGNSNIEESLLTAHLTKSGYSPAQISQAVFRLRTEADHHGRKLYGNNQAVYSLLRYGVPVKIEAGKVTETIHLINWSEPDKNDFAVAEEVTLKGGHERRPDLVLYLNGIAVGVLELKKSRVSIGDGIRQSLSNQLPEFNEWFFSTVQLVLAGNDTEGLQYGTIGTQEKMFLKWKEDEDDNSRFKLDKYLLKLCSKHRLIELLHDFVLFDGGVKKLPRMHQYFGIKEAQKRIRSREGGILWHTQGSGKSIVMVLLAKWILENYPDARVAIITDRDELDKQIEGVFKEAGEAIYRSSSGGDLIRQLGQATPRLLCSLVHKFGPKGARKTDEQFNDFIKDLEASPSFAQGDVFVFVDECHRTQSGRLHRVMKAMLPNAIFIGFTGTPLLKADVQTSLEVFGRYIHTYKFSEAVKDEVVLDLIYEARDIDQRLGSEDKIDAWFEAKTRGLNDWQKDELRKKWGTMKTVLSSKSRMEKVVSDILFDFSVKPRLSNDRGNAILVASSIYEACKYFSLFQKTPLKGKCALVTSYNPQARDVTEEETGANSETDKQFIYNSYLELLKDVELQPGMTKTESYEERVKDLFTREPANMKLLVVVDKLLTGFDAPPCTYLYIDKSMQDHGLFQAICRTNRLDGEDKDFGYVVDYKDLFKKVENAIAVYTSELDHGAEGAAPEVLLQDRLKKGKERLDDAIEALALLCEPVAPPRGELEHIHYFCGNTEIATDLAEREPQRSQLYKATASLVRAYANLADELEAAGYAAADIARIKEQLRHYLDLRDIIRKASGESLDAKAYEADMRHLIDTYIEASEPRKISPFDGIGLLDLIVKTGIANAITSQLGGLKGNQNAIAEAIENNVRKTIIRQHLSDPAYFDRMSALLDEIIAARRAKAMEYAEYLNRIAELAKRVGGGQAEETPASLDTPGKRALFSNLGQNEALALRIDQAVRKTRPDSWRGVQAREQVIKAALYGVLQDSDEVERIFLIIKAQREY</sequence>
<dbReference type="STRING" id="1387353.BSF38_00002"/>
<dbReference type="GO" id="GO:0009035">
    <property type="term" value="F:type I site-specific deoxyribonuclease activity"/>
    <property type="evidence" value="ECO:0007669"/>
    <property type="project" value="UniProtKB-EC"/>
</dbReference>
<keyword evidence="6" id="KW-0255">Endonuclease</keyword>
<dbReference type="Proteomes" id="UP000186309">
    <property type="component" value="Chromosome"/>
</dbReference>
<dbReference type="GO" id="GO:0009307">
    <property type="term" value="P:DNA restriction-modification system"/>
    <property type="evidence" value="ECO:0007669"/>
    <property type="project" value="UniProtKB-KW"/>
</dbReference>
<dbReference type="InterPro" id="IPR014001">
    <property type="entry name" value="Helicase_ATP-bd"/>
</dbReference>
<dbReference type="RefSeq" id="WP_083712575.1">
    <property type="nucleotide sequence ID" value="NZ_CP019082.1"/>
</dbReference>